<keyword evidence="1" id="KW-1133">Transmembrane helix</keyword>
<evidence type="ECO:0000313" key="4">
    <source>
        <dbReference type="EMBL" id="CAB4685080.1"/>
    </source>
</evidence>
<evidence type="ECO:0000259" key="2">
    <source>
        <dbReference type="SMART" id="SM00014"/>
    </source>
</evidence>
<evidence type="ECO:0000313" key="10">
    <source>
        <dbReference type="EMBL" id="CAB4973291.1"/>
    </source>
</evidence>
<protein>
    <submittedName>
        <fullName evidence="5">Unannotated protein</fullName>
    </submittedName>
</protein>
<dbReference type="PANTHER" id="PTHR14969">
    <property type="entry name" value="SPHINGOSINE-1-PHOSPHATE PHOSPHOHYDROLASE"/>
    <property type="match status" value="1"/>
</dbReference>
<feature type="transmembrane region" description="Helical" evidence="1">
    <location>
        <begin position="68"/>
        <end position="87"/>
    </location>
</feature>
<dbReference type="EMBL" id="CAFBQX010000001">
    <property type="protein sequence ID" value="CAB5070345.1"/>
    <property type="molecule type" value="Genomic_DNA"/>
</dbReference>
<dbReference type="Pfam" id="PF01569">
    <property type="entry name" value="PAP2"/>
    <property type="match status" value="1"/>
</dbReference>
<dbReference type="EMBL" id="CAFBNH010000003">
    <property type="protein sequence ID" value="CAB4942233.1"/>
    <property type="molecule type" value="Genomic_DNA"/>
</dbReference>
<organism evidence="5">
    <name type="scientific">freshwater metagenome</name>
    <dbReference type="NCBI Taxonomy" id="449393"/>
    <lineage>
        <taxon>unclassified sequences</taxon>
        <taxon>metagenomes</taxon>
        <taxon>ecological metagenomes</taxon>
    </lineage>
</organism>
<feature type="transmembrane region" description="Helical" evidence="1">
    <location>
        <begin position="12"/>
        <end position="34"/>
    </location>
</feature>
<dbReference type="EMBL" id="CAFBOC010000005">
    <property type="protein sequence ID" value="CAB4973291.1"/>
    <property type="molecule type" value="Genomic_DNA"/>
</dbReference>
<evidence type="ECO:0000313" key="8">
    <source>
        <dbReference type="EMBL" id="CAB4863378.1"/>
    </source>
</evidence>
<name>A0A6J6RBG0_9ZZZZ</name>
<proteinExistence type="predicted"/>
<evidence type="ECO:0000313" key="5">
    <source>
        <dbReference type="EMBL" id="CAB4721330.1"/>
    </source>
</evidence>
<accession>A0A6J6RBG0</accession>
<feature type="transmembrane region" description="Helical" evidence="1">
    <location>
        <begin position="167"/>
        <end position="185"/>
    </location>
</feature>
<feature type="domain" description="Phosphatidic acid phosphatase type 2/haloperoxidase" evidence="2">
    <location>
        <begin position="95"/>
        <end position="209"/>
    </location>
</feature>
<sequence>MLETLDPRRRQMARAFWGSAALFLGFLITTQQVLTNGSLIKVDATIANAHRHNFTPWIDFILMKIDNLGLRGLTATILVLSALLIAWKFKTWRPLNLAVISLLALNLVVGLAKLAVGRTKPKLNIDLIYAGGLSYPSGHASNALLTWGILAYLIYRYTYRDGYHGRLLAGGVTVITLSVCTVSLFRNTHWLSDLLGGLFIGGALLVLVIAIDRSFPSESQRS</sequence>
<dbReference type="EMBL" id="CAEZYM010000004">
    <property type="protein sequence ID" value="CAB4721330.1"/>
    <property type="molecule type" value="Genomic_DNA"/>
</dbReference>
<feature type="transmembrane region" description="Helical" evidence="1">
    <location>
        <begin position="136"/>
        <end position="155"/>
    </location>
</feature>
<dbReference type="EMBL" id="CAEZXO010000001">
    <property type="protein sequence ID" value="CAB4685080.1"/>
    <property type="molecule type" value="Genomic_DNA"/>
</dbReference>
<dbReference type="SMART" id="SM00014">
    <property type="entry name" value="acidPPc"/>
    <property type="match status" value="1"/>
</dbReference>
<evidence type="ECO:0000313" key="9">
    <source>
        <dbReference type="EMBL" id="CAB4942233.1"/>
    </source>
</evidence>
<evidence type="ECO:0000313" key="6">
    <source>
        <dbReference type="EMBL" id="CAB4768726.1"/>
    </source>
</evidence>
<dbReference type="Gene3D" id="1.20.144.10">
    <property type="entry name" value="Phosphatidic acid phosphatase type 2/haloperoxidase"/>
    <property type="match status" value="1"/>
</dbReference>
<dbReference type="SUPFAM" id="SSF48317">
    <property type="entry name" value="Acid phosphatase/Vanadium-dependent haloperoxidase"/>
    <property type="match status" value="1"/>
</dbReference>
<dbReference type="CDD" id="cd03392">
    <property type="entry name" value="PAP2_like_2"/>
    <property type="match status" value="1"/>
</dbReference>
<evidence type="ECO:0000313" key="7">
    <source>
        <dbReference type="EMBL" id="CAB4828033.1"/>
    </source>
</evidence>
<evidence type="ECO:0000313" key="11">
    <source>
        <dbReference type="EMBL" id="CAB5070345.1"/>
    </source>
</evidence>
<dbReference type="PANTHER" id="PTHR14969:SF13">
    <property type="entry name" value="AT30094P"/>
    <property type="match status" value="1"/>
</dbReference>
<gene>
    <name evidence="4" type="ORF">UFOPK2510_00230</name>
    <name evidence="5" type="ORF">UFOPK2718_00506</name>
    <name evidence="6" type="ORF">UFOPK2936_00046</name>
    <name evidence="7" type="ORF">UFOPK3174_00790</name>
    <name evidence="8" type="ORF">UFOPK3328_00615</name>
    <name evidence="9" type="ORF">UFOPK3779_00650</name>
    <name evidence="10" type="ORF">UFOPK3913_00607</name>
    <name evidence="3" type="ORF">UFOPK4107_01049</name>
    <name evidence="11" type="ORF">UFOPK4403_00384</name>
</gene>
<dbReference type="EMBL" id="CAEZZW010000001">
    <property type="protein sequence ID" value="CAB4768726.1"/>
    <property type="molecule type" value="Genomic_DNA"/>
</dbReference>
<keyword evidence="1" id="KW-0472">Membrane</keyword>
<feature type="transmembrane region" description="Helical" evidence="1">
    <location>
        <begin position="94"/>
        <end position="116"/>
    </location>
</feature>
<dbReference type="EMBL" id="CAFBLD010000003">
    <property type="protein sequence ID" value="CAB4863378.1"/>
    <property type="molecule type" value="Genomic_DNA"/>
</dbReference>
<evidence type="ECO:0000313" key="3">
    <source>
        <dbReference type="EMBL" id="CAB4341446.1"/>
    </source>
</evidence>
<dbReference type="EMBL" id="CAESAE010000005">
    <property type="protein sequence ID" value="CAB4341446.1"/>
    <property type="molecule type" value="Genomic_DNA"/>
</dbReference>
<dbReference type="EMBL" id="CAFABH010000011">
    <property type="protein sequence ID" value="CAB4828033.1"/>
    <property type="molecule type" value="Genomic_DNA"/>
</dbReference>
<dbReference type="InterPro" id="IPR000326">
    <property type="entry name" value="PAP2/HPO"/>
</dbReference>
<evidence type="ECO:0000256" key="1">
    <source>
        <dbReference type="SAM" id="Phobius"/>
    </source>
</evidence>
<feature type="transmembrane region" description="Helical" evidence="1">
    <location>
        <begin position="191"/>
        <end position="211"/>
    </location>
</feature>
<dbReference type="AlphaFoldDB" id="A0A6J6RBG0"/>
<dbReference type="InterPro" id="IPR036938">
    <property type="entry name" value="PAP2/HPO_sf"/>
</dbReference>
<reference evidence="5" key="1">
    <citation type="submission" date="2020-05" db="EMBL/GenBank/DDBJ databases">
        <authorList>
            <person name="Chiriac C."/>
            <person name="Salcher M."/>
            <person name="Ghai R."/>
            <person name="Kavagutti S V."/>
        </authorList>
    </citation>
    <scope>NUCLEOTIDE SEQUENCE</scope>
</reference>
<keyword evidence="1" id="KW-0812">Transmembrane</keyword>